<dbReference type="AlphaFoldDB" id="A0AAV3ZB06"/>
<evidence type="ECO:0000256" key="1">
    <source>
        <dbReference type="SAM" id="SignalP"/>
    </source>
</evidence>
<sequence length="117" mass="13357">MALPNRLRMLALILALVLPDMQAKDGWDSDDTQDARRRMKCHVQSHDQSISLGEQVPCVGVELATAVPVHVQHFRLGRSCTPVTLHEALGHILKANTLRNSEHRHQNLQRWKSENRR</sequence>
<evidence type="ECO:0000313" key="3">
    <source>
        <dbReference type="Proteomes" id="UP000735302"/>
    </source>
</evidence>
<comment type="caution">
    <text evidence="2">The sequence shown here is derived from an EMBL/GenBank/DDBJ whole genome shotgun (WGS) entry which is preliminary data.</text>
</comment>
<keyword evidence="1" id="KW-0732">Signal</keyword>
<evidence type="ECO:0000313" key="2">
    <source>
        <dbReference type="EMBL" id="GFN91716.1"/>
    </source>
</evidence>
<gene>
    <name evidence="2" type="ORF">PoB_001822200</name>
</gene>
<dbReference type="Proteomes" id="UP000735302">
    <property type="component" value="Unassembled WGS sequence"/>
</dbReference>
<accession>A0AAV3ZB06</accession>
<feature type="signal peptide" evidence="1">
    <location>
        <begin position="1"/>
        <end position="23"/>
    </location>
</feature>
<protein>
    <recommendedName>
        <fullName evidence="4">Secreted protein</fullName>
    </recommendedName>
</protein>
<evidence type="ECO:0008006" key="4">
    <source>
        <dbReference type="Google" id="ProtNLM"/>
    </source>
</evidence>
<name>A0AAV3ZB06_9GAST</name>
<organism evidence="2 3">
    <name type="scientific">Plakobranchus ocellatus</name>
    <dbReference type="NCBI Taxonomy" id="259542"/>
    <lineage>
        <taxon>Eukaryota</taxon>
        <taxon>Metazoa</taxon>
        <taxon>Spiralia</taxon>
        <taxon>Lophotrochozoa</taxon>
        <taxon>Mollusca</taxon>
        <taxon>Gastropoda</taxon>
        <taxon>Heterobranchia</taxon>
        <taxon>Euthyneura</taxon>
        <taxon>Panpulmonata</taxon>
        <taxon>Sacoglossa</taxon>
        <taxon>Placobranchoidea</taxon>
        <taxon>Plakobranchidae</taxon>
        <taxon>Plakobranchus</taxon>
    </lineage>
</organism>
<reference evidence="2 3" key="1">
    <citation type="journal article" date="2021" name="Elife">
        <title>Chloroplast acquisition without the gene transfer in kleptoplastic sea slugs, Plakobranchus ocellatus.</title>
        <authorList>
            <person name="Maeda T."/>
            <person name="Takahashi S."/>
            <person name="Yoshida T."/>
            <person name="Shimamura S."/>
            <person name="Takaki Y."/>
            <person name="Nagai Y."/>
            <person name="Toyoda A."/>
            <person name="Suzuki Y."/>
            <person name="Arimoto A."/>
            <person name="Ishii H."/>
            <person name="Satoh N."/>
            <person name="Nishiyama T."/>
            <person name="Hasebe M."/>
            <person name="Maruyama T."/>
            <person name="Minagawa J."/>
            <person name="Obokata J."/>
            <person name="Shigenobu S."/>
        </authorList>
    </citation>
    <scope>NUCLEOTIDE SEQUENCE [LARGE SCALE GENOMIC DNA]</scope>
</reference>
<dbReference type="EMBL" id="BLXT01002163">
    <property type="protein sequence ID" value="GFN91716.1"/>
    <property type="molecule type" value="Genomic_DNA"/>
</dbReference>
<keyword evidence="3" id="KW-1185">Reference proteome</keyword>
<proteinExistence type="predicted"/>
<feature type="chain" id="PRO_5043562373" description="Secreted protein" evidence="1">
    <location>
        <begin position="24"/>
        <end position="117"/>
    </location>
</feature>